<protein>
    <recommendedName>
        <fullName evidence="2">histidine kinase</fullName>
        <ecNumber evidence="2">2.7.13.3</ecNumber>
    </recommendedName>
</protein>
<gene>
    <name evidence="11" type="ORF">ACFS6H_00470</name>
</gene>
<evidence type="ECO:0000256" key="5">
    <source>
        <dbReference type="ARBA" id="ARBA00022777"/>
    </source>
</evidence>
<evidence type="ECO:0000259" key="9">
    <source>
        <dbReference type="PROSITE" id="PS50109"/>
    </source>
</evidence>
<dbReference type="CDD" id="cd00082">
    <property type="entry name" value="HisKA"/>
    <property type="match status" value="1"/>
</dbReference>
<dbReference type="GO" id="GO:0005524">
    <property type="term" value="F:ATP binding"/>
    <property type="evidence" value="ECO:0007669"/>
    <property type="project" value="UniProtKB-KW"/>
</dbReference>
<dbReference type="PROSITE" id="PS50109">
    <property type="entry name" value="HIS_KIN"/>
    <property type="match status" value="1"/>
</dbReference>
<dbReference type="Proteomes" id="UP001597511">
    <property type="component" value="Unassembled WGS sequence"/>
</dbReference>
<sequence>MPQISSRQAAIYAVAILLLTLLFSFVLKTYEVMVGGLLIAIFFTTFIKGRTSTILVASLGIAIMTFTVLFLNKTGGAVKVLTENVFSVLLVIFAVLLVFYLKQLQQHLDFERIHMTSLFENATEGIFVTNAAGNIILANPAAERMFNYSKEELEGRNVDMLLPMRKQTMHAGLRADFHKSPSNRSMGAGRDLHAMKKGGEEFPVEVSLSYYREKNETYVIAFIVDITLRKVTELNILKQKDELERIGKEIRLLNTELEHKVEERTLVLKQALEQLEQSEKELQEALVKEKELSEMKSRFVSMASHEFKTPLSTVLSSASLASKYTQTEDQDKRNKHLDKIKSSVKHLNDILEDFLSLGRLDEGKVVSSKEDFSLQQLLQETIEEMNVMIKQGQQIILSGAEGIQLHADKRLLKNVLINLLSNAIKFSPADSQVNIQVTAEGNKYAVSVSDKGIGISEHDQQYLFGSFYRAGNAQNIQGTGLGLHIVHRYMEIMGGSVHLQSRLHEGTTVTIIIPKN</sequence>
<dbReference type="InterPro" id="IPR005467">
    <property type="entry name" value="His_kinase_dom"/>
</dbReference>
<dbReference type="PANTHER" id="PTHR43711:SF26">
    <property type="entry name" value="SENSOR HISTIDINE KINASE RCSC"/>
    <property type="match status" value="1"/>
</dbReference>
<dbReference type="SUPFAM" id="SSF55874">
    <property type="entry name" value="ATPase domain of HSP90 chaperone/DNA topoisomerase II/histidine kinase"/>
    <property type="match status" value="1"/>
</dbReference>
<feature type="domain" description="Histidine kinase" evidence="9">
    <location>
        <begin position="302"/>
        <end position="516"/>
    </location>
</feature>
<evidence type="ECO:0000256" key="7">
    <source>
        <dbReference type="SAM" id="Coils"/>
    </source>
</evidence>
<dbReference type="Gene3D" id="1.10.287.130">
    <property type="match status" value="1"/>
</dbReference>
<keyword evidence="11" id="KW-0547">Nucleotide-binding</keyword>
<keyword evidence="11" id="KW-0067">ATP-binding</keyword>
<dbReference type="NCBIfam" id="TIGR00229">
    <property type="entry name" value="sensory_box"/>
    <property type="match status" value="1"/>
</dbReference>
<evidence type="ECO:0000313" key="11">
    <source>
        <dbReference type="EMBL" id="MFD2918157.1"/>
    </source>
</evidence>
<keyword evidence="5" id="KW-0418">Kinase</keyword>
<dbReference type="EMBL" id="JBHUOZ010000001">
    <property type="protein sequence ID" value="MFD2918157.1"/>
    <property type="molecule type" value="Genomic_DNA"/>
</dbReference>
<dbReference type="InterPro" id="IPR035965">
    <property type="entry name" value="PAS-like_dom_sf"/>
</dbReference>
<keyword evidence="7" id="KW-0175">Coiled coil</keyword>
<keyword evidence="12" id="KW-1185">Reference proteome</keyword>
<dbReference type="SMART" id="SM00387">
    <property type="entry name" value="HATPase_c"/>
    <property type="match status" value="1"/>
</dbReference>
<keyword evidence="4" id="KW-0808">Transferase</keyword>
<reference evidence="12" key="1">
    <citation type="journal article" date="2019" name="Int. J. Syst. Evol. Microbiol.">
        <title>The Global Catalogue of Microorganisms (GCM) 10K type strain sequencing project: providing services to taxonomists for standard genome sequencing and annotation.</title>
        <authorList>
            <consortium name="The Broad Institute Genomics Platform"/>
            <consortium name="The Broad Institute Genome Sequencing Center for Infectious Disease"/>
            <person name="Wu L."/>
            <person name="Ma J."/>
        </authorList>
    </citation>
    <scope>NUCLEOTIDE SEQUENCE [LARGE SCALE GENOMIC DNA]</scope>
    <source>
        <strain evidence="12">KCTC 23299</strain>
    </source>
</reference>
<dbReference type="Gene3D" id="3.30.565.10">
    <property type="entry name" value="Histidine kinase-like ATPase, C-terminal domain"/>
    <property type="match status" value="1"/>
</dbReference>
<keyword evidence="8" id="KW-0812">Transmembrane</keyword>
<feature type="transmembrane region" description="Helical" evidence="8">
    <location>
        <begin position="84"/>
        <end position="101"/>
    </location>
</feature>
<dbReference type="SMART" id="SM00091">
    <property type="entry name" value="PAS"/>
    <property type="match status" value="1"/>
</dbReference>
<accession>A0ABW5ZYX2</accession>
<dbReference type="PROSITE" id="PS50112">
    <property type="entry name" value="PAS"/>
    <property type="match status" value="1"/>
</dbReference>
<evidence type="ECO:0000256" key="3">
    <source>
        <dbReference type="ARBA" id="ARBA00022553"/>
    </source>
</evidence>
<proteinExistence type="predicted"/>
<dbReference type="Pfam" id="PF00512">
    <property type="entry name" value="HisKA"/>
    <property type="match status" value="1"/>
</dbReference>
<keyword evidence="8" id="KW-0472">Membrane</keyword>
<dbReference type="InterPro" id="IPR003594">
    <property type="entry name" value="HATPase_dom"/>
</dbReference>
<dbReference type="InterPro" id="IPR000014">
    <property type="entry name" value="PAS"/>
</dbReference>
<dbReference type="Pfam" id="PF02518">
    <property type="entry name" value="HATPase_c"/>
    <property type="match status" value="1"/>
</dbReference>
<feature type="transmembrane region" description="Helical" evidence="8">
    <location>
        <begin position="9"/>
        <end position="26"/>
    </location>
</feature>
<keyword evidence="3" id="KW-0597">Phosphoprotein</keyword>
<evidence type="ECO:0000256" key="8">
    <source>
        <dbReference type="SAM" id="Phobius"/>
    </source>
</evidence>
<dbReference type="CDD" id="cd00130">
    <property type="entry name" value="PAS"/>
    <property type="match status" value="1"/>
</dbReference>
<feature type="coiled-coil region" evidence="7">
    <location>
        <begin position="236"/>
        <end position="295"/>
    </location>
</feature>
<dbReference type="InterPro" id="IPR050736">
    <property type="entry name" value="Sensor_HK_Regulatory"/>
</dbReference>
<organism evidence="11 12">
    <name type="scientific">Terrimonas rubra</name>
    <dbReference type="NCBI Taxonomy" id="1035890"/>
    <lineage>
        <taxon>Bacteria</taxon>
        <taxon>Pseudomonadati</taxon>
        <taxon>Bacteroidota</taxon>
        <taxon>Chitinophagia</taxon>
        <taxon>Chitinophagales</taxon>
        <taxon>Chitinophagaceae</taxon>
        <taxon>Terrimonas</taxon>
    </lineage>
</organism>
<evidence type="ECO:0000256" key="2">
    <source>
        <dbReference type="ARBA" id="ARBA00012438"/>
    </source>
</evidence>
<evidence type="ECO:0000259" key="10">
    <source>
        <dbReference type="PROSITE" id="PS50112"/>
    </source>
</evidence>
<dbReference type="PANTHER" id="PTHR43711">
    <property type="entry name" value="TWO-COMPONENT HISTIDINE KINASE"/>
    <property type="match status" value="1"/>
</dbReference>
<dbReference type="InterPro" id="IPR004358">
    <property type="entry name" value="Sig_transdc_His_kin-like_C"/>
</dbReference>
<dbReference type="InterPro" id="IPR036890">
    <property type="entry name" value="HATPase_C_sf"/>
</dbReference>
<name>A0ABW5ZYX2_9BACT</name>
<keyword evidence="8" id="KW-1133">Transmembrane helix</keyword>
<comment type="catalytic activity">
    <reaction evidence="1">
        <text>ATP + protein L-histidine = ADP + protein N-phospho-L-histidine.</text>
        <dbReference type="EC" id="2.7.13.3"/>
    </reaction>
</comment>
<dbReference type="PRINTS" id="PR00344">
    <property type="entry name" value="BCTRLSENSOR"/>
</dbReference>
<evidence type="ECO:0000313" key="12">
    <source>
        <dbReference type="Proteomes" id="UP001597511"/>
    </source>
</evidence>
<dbReference type="SUPFAM" id="SSF55785">
    <property type="entry name" value="PYP-like sensor domain (PAS domain)"/>
    <property type="match status" value="1"/>
</dbReference>
<evidence type="ECO:0000256" key="6">
    <source>
        <dbReference type="ARBA" id="ARBA00023012"/>
    </source>
</evidence>
<feature type="transmembrane region" description="Helical" evidence="8">
    <location>
        <begin position="54"/>
        <end position="72"/>
    </location>
</feature>
<dbReference type="SUPFAM" id="SSF47384">
    <property type="entry name" value="Homodimeric domain of signal transducing histidine kinase"/>
    <property type="match status" value="1"/>
</dbReference>
<dbReference type="Pfam" id="PF13426">
    <property type="entry name" value="PAS_9"/>
    <property type="match status" value="1"/>
</dbReference>
<dbReference type="Gene3D" id="3.30.450.20">
    <property type="entry name" value="PAS domain"/>
    <property type="match status" value="1"/>
</dbReference>
<evidence type="ECO:0000256" key="1">
    <source>
        <dbReference type="ARBA" id="ARBA00000085"/>
    </source>
</evidence>
<feature type="domain" description="PAS" evidence="10">
    <location>
        <begin position="111"/>
        <end position="180"/>
    </location>
</feature>
<keyword evidence="6" id="KW-0902">Two-component regulatory system</keyword>
<dbReference type="InterPro" id="IPR003661">
    <property type="entry name" value="HisK_dim/P_dom"/>
</dbReference>
<evidence type="ECO:0000256" key="4">
    <source>
        <dbReference type="ARBA" id="ARBA00022679"/>
    </source>
</evidence>
<dbReference type="InterPro" id="IPR036097">
    <property type="entry name" value="HisK_dim/P_sf"/>
</dbReference>
<dbReference type="CDD" id="cd00075">
    <property type="entry name" value="HATPase"/>
    <property type="match status" value="1"/>
</dbReference>
<dbReference type="RefSeq" id="WP_386093776.1">
    <property type="nucleotide sequence ID" value="NZ_JBHUOZ010000001.1"/>
</dbReference>
<dbReference type="EC" id="2.7.13.3" evidence="2"/>
<dbReference type="SMART" id="SM00388">
    <property type="entry name" value="HisKA"/>
    <property type="match status" value="1"/>
</dbReference>
<comment type="caution">
    <text evidence="11">The sequence shown here is derived from an EMBL/GenBank/DDBJ whole genome shotgun (WGS) entry which is preliminary data.</text>
</comment>